<organism evidence="1 2">
    <name type="scientific">Steinernema glaseri</name>
    <dbReference type="NCBI Taxonomy" id="37863"/>
    <lineage>
        <taxon>Eukaryota</taxon>
        <taxon>Metazoa</taxon>
        <taxon>Ecdysozoa</taxon>
        <taxon>Nematoda</taxon>
        <taxon>Chromadorea</taxon>
        <taxon>Rhabditida</taxon>
        <taxon>Tylenchina</taxon>
        <taxon>Panagrolaimomorpha</taxon>
        <taxon>Strongyloidoidea</taxon>
        <taxon>Steinernematidae</taxon>
        <taxon>Steinernema</taxon>
    </lineage>
</organism>
<sequence>MIPSWKPHSLDVYFIVADHGSSSSSSISYGNRPLTPGDAFAI</sequence>
<accession>A0A1I7ZYX6</accession>
<dbReference type="Proteomes" id="UP000095287">
    <property type="component" value="Unplaced"/>
</dbReference>
<proteinExistence type="predicted"/>
<reference evidence="2" key="1">
    <citation type="submission" date="2016-11" db="UniProtKB">
        <authorList>
            <consortium name="WormBaseParasite"/>
        </authorList>
    </citation>
    <scope>IDENTIFICATION</scope>
</reference>
<keyword evidence="1" id="KW-1185">Reference proteome</keyword>
<dbReference type="WBParaSite" id="L893_g31158.t1">
    <property type="protein sequence ID" value="L893_g31158.t1"/>
    <property type="gene ID" value="L893_g31158"/>
</dbReference>
<evidence type="ECO:0000313" key="2">
    <source>
        <dbReference type="WBParaSite" id="L893_g31158.t1"/>
    </source>
</evidence>
<name>A0A1I7ZYX6_9BILA</name>
<protein>
    <submittedName>
        <fullName evidence="2">GPI ethanolamine phosphate transferase 1</fullName>
    </submittedName>
</protein>
<evidence type="ECO:0000313" key="1">
    <source>
        <dbReference type="Proteomes" id="UP000095287"/>
    </source>
</evidence>
<dbReference type="AlphaFoldDB" id="A0A1I7ZYX6"/>